<dbReference type="Proteomes" id="UP000749040">
    <property type="component" value="Unassembled WGS sequence"/>
</dbReference>
<gene>
    <name evidence="2" type="ORF">ITX44_01360</name>
</gene>
<feature type="coiled-coil region" evidence="1">
    <location>
        <begin position="11"/>
        <end position="38"/>
    </location>
</feature>
<keyword evidence="3" id="KW-1185">Reference proteome</keyword>
<dbReference type="SUPFAM" id="SSF52833">
    <property type="entry name" value="Thioredoxin-like"/>
    <property type="match status" value="1"/>
</dbReference>
<evidence type="ECO:0000256" key="1">
    <source>
        <dbReference type="SAM" id="Coils"/>
    </source>
</evidence>
<dbReference type="InterPro" id="IPR036249">
    <property type="entry name" value="Thioredoxin-like_sf"/>
</dbReference>
<sequence>MDKPKPEIVTLEEWQQARDELRAAEKEATRAADALSARRRRLPMVKFGNRYTFDTPDGTKSLLDLFDGRDQLVVYQFMDDGPDHYCPGCTWFTDNIPANAPRLLADQGVTWVTVSNMPLAQIEQYKEKMGWTMPFVSSRGTSFSADCDAGNGFMLTVFLRDGDDVYRTYSTTARGIEKLVFSTGVFDLTVYGRREDWEDSPAGWPQKPTYANPVPMQWGQASTGFGTHR</sequence>
<accession>A0ABS2TIM0</accession>
<protein>
    <submittedName>
        <fullName evidence="2">DUF899 domain-containing protein</fullName>
    </submittedName>
</protein>
<dbReference type="Pfam" id="PF05988">
    <property type="entry name" value="DUF899"/>
    <property type="match status" value="1"/>
</dbReference>
<name>A0ABS2TIM0_9ACTN</name>
<comment type="caution">
    <text evidence="2">The sequence shown here is derived from an EMBL/GenBank/DDBJ whole genome shotgun (WGS) entry which is preliminary data.</text>
</comment>
<evidence type="ECO:0000313" key="2">
    <source>
        <dbReference type="EMBL" id="MBM9503194.1"/>
    </source>
</evidence>
<reference evidence="2 3" key="1">
    <citation type="submission" date="2021-01" db="EMBL/GenBank/DDBJ databases">
        <title>Streptomyces acididurans sp. nov., isolated from a peat swamp forest soil.</title>
        <authorList>
            <person name="Chantavorakit T."/>
            <person name="Duangmal K."/>
        </authorList>
    </citation>
    <scope>NUCLEOTIDE SEQUENCE [LARGE SCALE GENOMIC DNA]</scope>
    <source>
        <strain evidence="2 3">KK5PA1</strain>
    </source>
</reference>
<dbReference type="EMBL" id="JADKYB010000001">
    <property type="protein sequence ID" value="MBM9503194.1"/>
    <property type="molecule type" value="Genomic_DNA"/>
</dbReference>
<dbReference type="Gene3D" id="3.40.30.10">
    <property type="entry name" value="Glutaredoxin"/>
    <property type="match status" value="1"/>
</dbReference>
<proteinExistence type="predicted"/>
<dbReference type="RefSeq" id="WP_205355065.1">
    <property type="nucleotide sequence ID" value="NZ_JADKYB010000001.1"/>
</dbReference>
<organism evidence="2 3">
    <name type="scientific">Actinacidiphila acididurans</name>
    <dbReference type="NCBI Taxonomy" id="2784346"/>
    <lineage>
        <taxon>Bacteria</taxon>
        <taxon>Bacillati</taxon>
        <taxon>Actinomycetota</taxon>
        <taxon>Actinomycetes</taxon>
        <taxon>Kitasatosporales</taxon>
        <taxon>Streptomycetaceae</taxon>
        <taxon>Actinacidiphila</taxon>
    </lineage>
</organism>
<keyword evidence="1" id="KW-0175">Coiled coil</keyword>
<dbReference type="InterPro" id="IPR010296">
    <property type="entry name" value="DUF899_thioredox"/>
</dbReference>
<evidence type="ECO:0000313" key="3">
    <source>
        <dbReference type="Proteomes" id="UP000749040"/>
    </source>
</evidence>